<keyword evidence="4" id="KW-1185">Reference proteome</keyword>
<accession>A0A3E2GVT4</accession>
<organism evidence="3 4">
    <name type="scientific">Scytalidium lignicola</name>
    <name type="common">Hyphomycete</name>
    <dbReference type="NCBI Taxonomy" id="5539"/>
    <lineage>
        <taxon>Eukaryota</taxon>
        <taxon>Fungi</taxon>
        <taxon>Dikarya</taxon>
        <taxon>Ascomycota</taxon>
        <taxon>Pezizomycotina</taxon>
        <taxon>Leotiomycetes</taxon>
        <taxon>Leotiomycetes incertae sedis</taxon>
        <taxon>Scytalidium</taxon>
    </lineage>
</organism>
<feature type="region of interest" description="Disordered" evidence="1">
    <location>
        <begin position="1"/>
        <end position="40"/>
    </location>
</feature>
<keyword evidence="2" id="KW-0812">Transmembrane</keyword>
<dbReference type="InterPro" id="IPR021514">
    <property type="entry name" value="DUF3176"/>
</dbReference>
<keyword evidence="2" id="KW-1133">Transmembrane helix</keyword>
<proteinExistence type="predicted"/>
<evidence type="ECO:0000313" key="4">
    <source>
        <dbReference type="Proteomes" id="UP000258309"/>
    </source>
</evidence>
<dbReference type="PANTHER" id="PTHR37576">
    <property type="entry name" value="DEFECT AT LOW TEMPERATURE PROTEIN 1"/>
    <property type="match status" value="1"/>
</dbReference>
<name>A0A3E2GVT4_SCYLI</name>
<feature type="non-terminal residue" evidence="3">
    <location>
        <position position="1"/>
    </location>
</feature>
<protein>
    <submittedName>
        <fullName evidence="3">Uncharacterized protein</fullName>
    </submittedName>
</protein>
<feature type="non-terminal residue" evidence="3">
    <location>
        <position position="631"/>
    </location>
</feature>
<dbReference type="Pfam" id="PF11374">
    <property type="entry name" value="DUF3176"/>
    <property type="match status" value="1"/>
</dbReference>
<evidence type="ECO:0000313" key="3">
    <source>
        <dbReference type="EMBL" id="RFU25198.1"/>
    </source>
</evidence>
<gene>
    <name evidence="3" type="ORF">B7463_g11149</name>
</gene>
<evidence type="ECO:0000256" key="2">
    <source>
        <dbReference type="SAM" id="Phobius"/>
    </source>
</evidence>
<sequence>MAQQAESGSLMADVEPYSVGDDGQSPNSQPHTVRREHTVPRKLAPMVSGVEVHPVSSTGNLYKPISESESDSTRDGLQKYGSAGDVWSPGFWRRFPFRGILALCGCLACIVASIVVLVVSDDQPTDTWTLSPTVYLAFLMAGTNMLARFAFHEGVKIAWWRKILRGSTVKDLHDQWAHADGFLEALFAGRQFNLVALASIAVTVMVIDQPLIQRASSVISVPRTSLVNVTAQIAPEIPWGYTGFQASRGSTQQVMTQPMISVFNDYNSQAPINAGFSGCKDTCIGYVAAGGLSAKCTTIGAPIQYNLTDPDNESVSPFSVKSSLDTADTISSQITLDIAYTDNSNATDCTGVRTERICSLFPATLLYPVTVINGSTLRLGDVANNATTLSFQPPPPNSGTDGGSDYVGWTIGGLYLAANNLFASQALYTFGGGIGYYLTLPDTLSNQFLEPIPLTPSGGSAGISSPAACRSNWADPTSHILNSLNEMAFRLSLVAKDFPYRTTNTTPAPQFLTMQQTSNVNVFHSEYRFLISSTVLTTVFVILIIPTFVGWWELGRTVTLNPIETAKAFDAPSLQGPGSNAPLSTLVRSMGGRGLKLGEVDGYTPGSVVKRHLKLANPIEVTRPRAGVAYA</sequence>
<dbReference type="OMA" id="PMDDIIN"/>
<feature type="transmembrane region" description="Helical" evidence="2">
    <location>
        <begin position="132"/>
        <end position="151"/>
    </location>
</feature>
<feature type="transmembrane region" description="Helical" evidence="2">
    <location>
        <begin position="529"/>
        <end position="552"/>
    </location>
</feature>
<dbReference type="STRING" id="5539.A0A3E2GVT4"/>
<reference evidence="3 4" key="1">
    <citation type="submission" date="2018-05" db="EMBL/GenBank/DDBJ databases">
        <title>Draft genome sequence of Scytalidium lignicola DSM 105466, a ubiquitous saprotrophic fungus.</title>
        <authorList>
            <person name="Buettner E."/>
            <person name="Gebauer A.M."/>
            <person name="Hofrichter M."/>
            <person name="Liers C."/>
            <person name="Kellner H."/>
        </authorList>
    </citation>
    <scope>NUCLEOTIDE SEQUENCE [LARGE SCALE GENOMIC DNA]</scope>
    <source>
        <strain evidence="3 4">DSM 105466</strain>
    </source>
</reference>
<dbReference type="OrthoDB" id="5357734at2759"/>
<feature type="transmembrane region" description="Helical" evidence="2">
    <location>
        <begin position="100"/>
        <end position="120"/>
    </location>
</feature>
<dbReference type="PANTHER" id="PTHR37576:SF2">
    <property type="entry name" value="DEFECT AT LOW TEMPERATURE PROTEIN 1"/>
    <property type="match status" value="1"/>
</dbReference>
<dbReference type="AlphaFoldDB" id="A0A3E2GVT4"/>
<comment type="caution">
    <text evidence="3">The sequence shown here is derived from an EMBL/GenBank/DDBJ whole genome shotgun (WGS) entry which is preliminary data.</text>
</comment>
<keyword evidence="2" id="KW-0472">Membrane</keyword>
<dbReference type="EMBL" id="NCSJ02000354">
    <property type="protein sequence ID" value="RFU25198.1"/>
    <property type="molecule type" value="Genomic_DNA"/>
</dbReference>
<dbReference type="Proteomes" id="UP000258309">
    <property type="component" value="Unassembled WGS sequence"/>
</dbReference>
<evidence type="ECO:0000256" key="1">
    <source>
        <dbReference type="SAM" id="MobiDB-lite"/>
    </source>
</evidence>